<dbReference type="EMBL" id="CP001472">
    <property type="protein sequence ID" value="ACO34454.1"/>
    <property type="molecule type" value="Genomic_DNA"/>
</dbReference>
<dbReference type="AlphaFoldDB" id="C1F9S3"/>
<keyword evidence="1" id="KW-0472">Membrane</keyword>
<dbReference type="HOGENOM" id="CLU_2581683_0_0_0"/>
<name>C1F9S3_ACIC5</name>
<dbReference type="Proteomes" id="UP000002207">
    <property type="component" value="Chromosome"/>
</dbReference>
<keyword evidence="1" id="KW-0812">Transmembrane</keyword>
<gene>
    <name evidence="2" type="ordered locus">ACP_2234</name>
</gene>
<sequence>MVAIFAPSQGSCSFLQARCTRQLPRSSEQGLTDMPPSTLAAILLVAVLFGCALYWSLRPPAPSLTTQEDEIDPLSETPVS</sequence>
<reference evidence="2 3" key="1">
    <citation type="journal article" date="2009" name="Appl. Environ. Microbiol.">
        <title>Three genomes from the phylum Acidobacteria provide insight into the lifestyles of these microorganisms in soils.</title>
        <authorList>
            <person name="Ward N.L."/>
            <person name="Challacombe J.F."/>
            <person name="Janssen P.H."/>
            <person name="Henrissat B."/>
            <person name="Coutinho P.M."/>
            <person name="Wu M."/>
            <person name="Xie G."/>
            <person name="Haft D.H."/>
            <person name="Sait M."/>
            <person name="Badger J."/>
            <person name="Barabote R.D."/>
            <person name="Bradley B."/>
            <person name="Brettin T.S."/>
            <person name="Brinkac L.M."/>
            <person name="Bruce D."/>
            <person name="Creasy T."/>
            <person name="Daugherty S.C."/>
            <person name="Davidsen T.M."/>
            <person name="DeBoy R.T."/>
            <person name="Detter J.C."/>
            <person name="Dodson R.J."/>
            <person name="Durkin A.S."/>
            <person name="Ganapathy A."/>
            <person name="Gwinn-Giglio M."/>
            <person name="Han C.S."/>
            <person name="Khouri H."/>
            <person name="Kiss H."/>
            <person name="Kothari S.P."/>
            <person name="Madupu R."/>
            <person name="Nelson K.E."/>
            <person name="Nelson W.C."/>
            <person name="Paulsen I."/>
            <person name="Penn K."/>
            <person name="Ren Q."/>
            <person name="Rosovitz M.J."/>
            <person name="Selengut J.D."/>
            <person name="Shrivastava S."/>
            <person name="Sullivan S.A."/>
            <person name="Tapia R."/>
            <person name="Thompson L.S."/>
            <person name="Watkins K.L."/>
            <person name="Yang Q."/>
            <person name="Yu C."/>
            <person name="Zafar N."/>
            <person name="Zhou L."/>
            <person name="Kuske C.R."/>
        </authorList>
    </citation>
    <scope>NUCLEOTIDE SEQUENCE [LARGE SCALE GENOMIC DNA]</scope>
    <source>
        <strain evidence="3">ATCC 51196 / DSM 11244 / BCRC 80197 / JCM 7670 / NBRC 15755 / NCIMB 13165 / 161</strain>
    </source>
</reference>
<protein>
    <submittedName>
        <fullName evidence="2">Uncharacterized protein</fullName>
    </submittedName>
</protein>
<dbReference type="KEGG" id="aca:ACP_2234"/>
<keyword evidence="3" id="KW-1185">Reference proteome</keyword>
<accession>C1F9S3</accession>
<feature type="transmembrane region" description="Helical" evidence="1">
    <location>
        <begin position="38"/>
        <end position="57"/>
    </location>
</feature>
<evidence type="ECO:0000313" key="3">
    <source>
        <dbReference type="Proteomes" id="UP000002207"/>
    </source>
</evidence>
<dbReference type="InParanoid" id="C1F9S3"/>
<keyword evidence="1" id="KW-1133">Transmembrane helix</keyword>
<organism evidence="2 3">
    <name type="scientific">Acidobacterium capsulatum (strain ATCC 51196 / DSM 11244 / BCRC 80197 / JCM 7670 / NBRC 15755 / NCIMB 13165 / 161)</name>
    <dbReference type="NCBI Taxonomy" id="240015"/>
    <lineage>
        <taxon>Bacteria</taxon>
        <taxon>Pseudomonadati</taxon>
        <taxon>Acidobacteriota</taxon>
        <taxon>Terriglobia</taxon>
        <taxon>Terriglobales</taxon>
        <taxon>Acidobacteriaceae</taxon>
        <taxon>Acidobacterium</taxon>
    </lineage>
</organism>
<evidence type="ECO:0000256" key="1">
    <source>
        <dbReference type="SAM" id="Phobius"/>
    </source>
</evidence>
<proteinExistence type="predicted"/>
<evidence type="ECO:0000313" key="2">
    <source>
        <dbReference type="EMBL" id="ACO34454.1"/>
    </source>
</evidence>